<dbReference type="OrthoDB" id="9803101at2"/>
<dbReference type="EMBL" id="FNPV01000003">
    <property type="protein sequence ID" value="SDY64377.1"/>
    <property type="molecule type" value="Genomic_DNA"/>
</dbReference>
<dbReference type="CDD" id="cd00448">
    <property type="entry name" value="YjgF_YER057c_UK114_family"/>
    <property type="match status" value="1"/>
</dbReference>
<comment type="similarity">
    <text evidence="1">Belongs to the RutC family.</text>
</comment>
<dbReference type="InterPro" id="IPR006175">
    <property type="entry name" value="YjgF/YER057c/UK114"/>
</dbReference>
<reference evidence="2 3" key="1">
    <citation type="submission" date="2016-10" db="EMBL/GenBank/DDBJ databases">
        <authorList>
            <person name="de Groot N.N."/>
        </authorList>
    </citation>
    <scope>NUCLEOTIDE SEQUENCE [LARGE SCALE GENOMIC DNA]</scope>
    <source>
        <strain evidence="2 3">APO</strain>
    </source>
</reference>
<dbReference type="AlphaFoldDB" id="A0A1H3LIK5"/>
<dbReference type="GO" id="GO:0019239">
    <property type="term" value="F:deaminase activity"/>
    <property type="evidence" value="ECO:0007669"/>
    <property type="project" value="TreeGrafter"/>
</dbReference>
<organism evidence="2 3">
    <name type="scientific">Tindallia californiensis</name>
    <dbReference type="NCBI Taxonomy" id="159292"/>
    <lineage>
        <taxon>Bacteria</taxon>
        <taxon>Bacillati</taxon>
        <taxon>Bacillota</taxon>
        <taxon>Clostridia</taxon>
        <taxon>Peptostreptococcales</taxon>
        <taxon>Tindalliaceae</taxon>
        <taxon>Tindallia</taxon>
    </lineage>
</organism>
<evidence type="ECO:0000256" key="1">
    <source>
        <dbReference type="ARBA" id="ARBA00010552"/>
    </source>
</evidence>
<sequence>MTKRAVHPAEAPLPAGPYNHAIIAGGFVFVSGQTPEKPGTDVIEAVGIKEHTRQVMENIKAILEAAGCGLEDLVKVEAHLKDMKDFDGFNEVYGQYVSQPYPARITVQSVLPPGDPLVEISVIAKVKE</sequence>
<accession>A0A1H3LIK5</accession>
<proteinExistence type="inferred from homology"/>
<dbReference type="InterPro" id="IPR035959">
    <property type="entry name" value="RutC-like_sf"/>
</dbReference>
<dbReference type="PANTHER" id="PTHR11803:SF58">
    <property type="entry name" value="PROTEIN HMF1-RELATED"/>
    <property type="match status" value="1"/>
</dbReference>
<gene>
    <name evidence="2" type="ORF">SAMN05192546_103245</name>
</gene>
<protein>
    <submittedName>
        <fullName evidence="2">2-iminobutanoate/2-iminopropanoate deaminase</fullName>
    </submittedName>
</protein>
<dbReference type="FunFam" id="3.30.1330.40:FF:000001">
    <property type="entry name" value="L-PSP family endoribonuclease"/>
    <property type="match status" value="1"/>
</dbReference>
<dbReference type="Gene3D" id="3.30.1330.40">
    <property type="entry name" value="RutC-like"/>
    <property type="match status" value="1"/>
</dbReference>
<keyword evidence="3" id="KW-1185">Reference proteome</keyword>
<dbReference type="Pfam" id="PF01042">
    <property type="entry name" value="Ribonuc_L-PSP"/>
    <property type="match status" value="1"/>
</dbReference>
<dbReference type="STRING" id="159292.SAMN05192546_103245"/>
<dbReference type="SUPFAM" id="SSF55298">
    <property type="entry name" value="YjgF-like"/>
    <property type="match status" value="1"/>
</dbReference>
<dbReference type="NCBIfam" id="TIGR00004">
    <property type="entry name" value="Rid family detoxifying hydrolase"/>
    <property type="match status" value="1"/>
</dbReference>
<dbReference type="Proteomes" id="UP000199230">
    <property type="component" value="Unassembled WGS sequence"/>
</dbReference>
<evidence type="ECO:0000313" key="2">
    <source>
        <dbReference type="EMBL" id="SDY64377.1"/>
    </source>
</evidence>
<evidence type="ECO:0000313" key="3">
    <source>
        <dbReference type="Proteomes" id="UP000199230"/>
    </source>
</evidence>
<dbReference type="PANTHER" id="PTHR11803">
    <property type="entry name" value="2-IMINOBUTANOATE/2-IMINOPROPANOATE DEAMINASE RIDA"/>
    <property type="match status" value="1"/>
</dbReference>
<name>A0A1H3LIK5_9FIRM</name>
<dbReference type="GO" id="GO:0005829">
    <property type="term" value="C:cytosol"/>
    <property type="evidence" value="ECO:0007669"/>
    <property type="project" value="TreeGrafter"/>
</dbReference>
<dbReference type="RefSeq" id="WP_093312009.1">
    <property type="nucleotide sequence ID" value="NZ_FNPV01000003.1"/>
</dbReference>
<dbReference type="InterPro" id="IPR006056">
    <property type="entry name" value="RidA"/>
</dbReference>